<dbReference type="InterPro" id="IPR031373">
    <property type="entry name" value="Ciart"/>
</dbReference>
<dbReference type="AlphaFoldDB" id="A0AAD8FUS7"/>
<feature type="compositionally biased region" description="Basic and acidic residues" evidence="1">
    <location>
        <begin position="119"/>
        <end position="140"/>
    </location>
</feature>
<feature type="compositionally biased region" description="Polar residues" evidence="1">
    <location>
        <begin position="335"/>
        <end position="352"/>
    </location>
</feature>
<feature type="compositionally biased region" description="Polar residues" evidence="1">
    <location>
        <begin position="260"/>
        <end position="286"/>
    </location>
</feature>
<feature type="region of interest" description="Disordered" evidence="1">
    <location>
        <begin position="327"/>
        <end position="352"/>
    </location>
</feature>
<dbReference type="EMBL" id="JAGXEW010000034">
    <property type="protein sequence ID" value="KAK1154621.1"/>
    <property type="molecule type" value="Genomic_DNA"/>
</dbReference>
<dbReference type="Proteomes" id="UP001230051">
    <property type="component" value="Unassembled WGS sequence"/>
</dbReference>
<feature type="region of interest" description="Disordered" evidence="1">
    <location>
        <begin position="25"/>
        <end position="140"/>
    </location>
</feature>
<evidence type="ECO:0000256" key="1">
    <source>
        <dbReference type="SAM" id="MobiDB-lite"/>
    </source>
</evidence>
<evidence type="ECO:0000313" key="2">
    <source>
        <dbReference type="EMBL" id="KAK1154621.1"/>
    </source>
</evidence>
<comment type="caution">
    <text evidence="2">The sequence shown here is derived from an EMBL/GenBank/DDBJ whole genome shotgun (WGS) entry which is preliminary data.</text>
</comment>
<proteinExistence type="predicted"/>
<sequence>MMSSLCSLCSTDSFLYSEGEAGDEDLDVFLSDSDGDARGGGRPPMPPSPRGESVAARPRPQSPNSLRLSEAAWRRNRGYSPLKPAARTGQGSSGRVTAGSRLSSSPPLSTTGPGLKRTRSSEEGRRAGPGRHDDSGRPARAEGDLVFTEKCRELQGFLKPLLELLNGLKKGRYHRGLSSFQQSVAMDRIQRIVGVIQKPAVGGRYLSTLLQVEMMLKLWFPHITPTSTPDIPKPGRTPERQGAPHTPAKQSCSPDRVSEETLSASAPRHTSSSQQHPGNSVLTAQEESSRPGRGYPERPPCRWSEPSLTWIHASPICAPLHPNIGPGALRAPHSPSFSPATQDSSISSTTPSPRLLQGCGPIRCRSVPVTGAGGSRTLAECQGGSVSLPALLAPPPPGTPLLRGRQGWRGRCCQSQMTS</sequence>
<reference evidence="2" key="1">
    <citation type="submission" date="2022-02" db="EMBL/GenBank/DDBJ databases">
        <title>Atlantic sturgeon de novo genome assembly.</title>
        <authorList>
            <person name="Stock M."/>
            <person name="Klopp C."/>
            <person name="Guiguen Y."/>
            <person name="Cabau C."/>
            <person name="Parinello H."/>
            <person name="Santidrian Yebra-Pimentel E."/>
            <person name="Kuhl H."/>
            <person name="Dirks R.P."/>
            <person name="Guessner J."/>
            <person name="Wuertz S."/>
            <person name="Du K."/>
            <person name="Schartl M."/>
        </authorList>
    </citation>
    <scope>NUCLEOTIDE SEQUENCE</scope>
    <source>
        <strain evidence="2">STURGEONOMICS-FGT-2020</strain>
        <tissue evidence="2">Whole blood</tissue>
    </source>
</reference>
<feature type="region of interest" description="Disordered" evidence="1">
    <location>
        <begin position="226"/>
        <end position="300"/>
    </location>
</feature>
<evidence type="ECO:0000313" key="3">
    <source>
        <dbReference type="Proteomes" id="UP001230051"/>
    </source>
</evidence>
<organism evidence="2 3">
    <name type="scientific">Acipenser oxyrinchus oxyrinchus</name>
    <dbReference type="NCBI Taxonomy" id="40147"/>
    <lineage>
        <taxon>Eukaryota</taxon>
        <taxon>Metazoa</taxon>
        <taxon>Chordata</taxon>
        <taxon>Craniata</taxon>
        <taxon>Vertebrata</taxon>
        <taxon>Euteleostomi</taxon>
        <taxon>Actinopterygii</taxon>
        <taxon>Chondrostei</taxon>
        <taxon>Acipenseriformes</taxon>
        <taxon>Acipenseridae</taxon>
        <taxon>Acipenser</taxon>
    </lineage>
</organism>
<keyword evidence="3" id="KW-1185">Reference proteome</keyword>
<name>A0AAD8FUS7_ACIOX</name>
<protein>
    <submittedName>
        <fullName evidence="2">Circadian-associated transcriptional repressor isoform X1</fullName>
    </submittedName>
</protein>
<accession>A0AAD8FUS7</accession>
<dbReference type="PANTHER" id="PTHR35441">
    <property type="entry name" value="CIRCADIAN-ASSOCIATED TRANSCRIPTIONAL REPRESSOR"/>
    <property type="match status" value="1"/>
</dbReference>
<dbReference type="GO" id="GO:0032922">
    <property type="term" value="P:circadian regulation of gene expression"/>
    <property type="evidence" value="ECO:0007669"/>
    <property type="project" value="InterPro"/>
</dbReference>
<feature type="compositionally biased region" description="Basic and acidic residues" evidence="1">
    <location>
        <begin position="287"/>
        <end position="300"/>
    </location>
</feature>
<dbReference type="GO" id="GO:0000978">
    <property type="term" value="F:RNA polymerase II cis-regulatory region sequence-specific DNA binding"/>
    <property type="evidence" value="ECO:0007669"/>
    <property type="project" value="TreeGrafter"/>
</dbReference>
<dbReference type="PANTHER" id="PTHR35441:SF1">
    <property type="entry name" value="CIRCADIAN-ASSOCIATED TRANSCRIPTIONAL REPRESSOR"/>
    <property type="match status" value="1"/>
</dbReference>
<feature type="compositionally biased region" description="Low complexity" evidence="1">
    <location>
        <begin position="99"/>
        <end position="115"/>
    </location>
</feature>
<dbReference type="GO" id="GO:0005634">
    <property type="term" value="C:nucleus"/>
    <property type="evidence" value="ECO:0007669"/>
    <property type="project" value="TreeGrafter"/>
</dbReference>
<dbReference type="GO" id="GO:0045892">
    <property type="term" value="P:negative regulation of DNA-templated transcription"/>
    <property type="evidence" value="ECO:0007669"/>
    <property type="project" value="TreeGrafter"/>
</dbReference>
<gene>
    <name evidence="2" type="primary">Ciart</name>
    <name evidence="2" type="ORF">AOXY_G28123</name>
</gene>
<dbReference type="Pfam" id="PF15673">
    <property type="entry name" value="Ciart"/>
    <property type="match status" value="1"/>
</dbReference>